<evidence type="ECO:0000256" key="3">
    <source>
        <dbReference type="ARBA" id="ARBA00022490"/>
    </source>
</evidence>
<dbReference type="InterPro" id="IPR004026">
    <property type="entry name" value="Ada_DNA_repair_Zn-bd"/>
</dbReference>
<dbReference type="InterPro" id="IPR009057">
    <property type="entry name" value="Homeodomain-like_sf"/>
</dbReference>
<dbReference type="Proteomes" id="UP000595426">
    <property type="component" value="Chromosome"/>
</dbReference>
<dbReference type="PROSITE" id="PS01124">
    <property type="entry name" value="HTH_ARAC_FAMILY_2"/>
    <property type="match status" value="1"/>
</dbReference>
<keyword evidence="14" id="KW-0862">Zinc</keyword>
<evidence type="ECO:0000256" key="11">
    <source>
        <dbReference type="ARBA" id="ARBA00049348"/>
    </source>
</evidence>
<dbReference type="InterPro" id="IPR008332">
    <property type="entry name" value="MethylG_MeTrfase_N"/>
</dbReference>
<dbReference type="InterPro" id="IPR001497">
    <property type="entry name" value="MethylDNA_cys_MeTrfase_AS"/>
</dbReference>
<evidence type="ECO:0000256" key="13">
    <source>
        <dbReference type="PIRSR" id="PIRSR000409-1"/>
    </source>
</evidence>
<dbReference type="Pfam" id="PF01035">
    <property type="entry name" value="DNA_binding_1"/>
    <property type="match status" value="1"/>
</dbReference>
<keyword evidence="9" id="KW-0804">Transcription</keyword>
<keyword evidence="8" id="KW-0010">Activator</keyword>
<dbReference type="InterPro" id="IPR016221">
    <property type="entry name" value="Bifunct_regulatory_prot_Ada"/>
</dbReference>
<dbReference type="GO" id="GO:0043565">
    <property type="term" value="F:sequence-specific DNA binding"/>
    <property type="evidence" value="ECO:0007669"/>
    <property type="project" value="InterPro"/>
</dbReference>
<dbReference type="Pfam" id="PF02870">
    <property type="entry name" value="Methyltransf_1N"/>
    <property type="match status" value="1"/>
</dbReference>
<feature type="binding site" evidence="14">
    <location>
        <position position="38"/>
    </location>
    <ligand>
        <name>Zn(2+)</name>
        <dbReference type="ChEBI" id="CHEBI:29105"/>
    </ligand>
</feature>
<evidence type="ECO:0000256" key="5">
    <source>
        <dbReference type="ARBA" id="ARBA00022679"/>
    </source>
</evidence>
<dbReference type="PIRSF" id="PIRSF000409">
    <property type="entry name" value="Ada"/>
    <property type="match status" value="1"/>
</dbReference>
<comment type="subcellular location">
    <subcellularLocation>
        <location evidence="12">Cytoplasm</location>
    </subcellularLocation>
</comment>
<name>A0A7T7V0D6_9FLAO</name>
<dbReference type="NCBIfam" id="TIGR00589">
    <property type="entry name" value="ogt"/>
    <property type="match status" value="1"/>
</dbReference>
<dbReference type="EMBL" id="CP067018">
    <property type="protein sequence ID" value="QQN59511.1"/>
    <property type="molecule type" value="Genomic_DNA"/>
</dbReference>
<dbReference type="InterPro" id="IPR036631">
    <property type="entry name" value="MGMT_N_sf"/>
</dbReference>
<evidence type="ECO:0000313" key="16">
    <source>
        <dbReference type="EMBL" id="QQN59511.1"/>
    </source>
</evidence>
<dbReference type="InterPro" id="IPR023546">
    <property type="entry name" value="MGMT"/>
</dbReference>
<dbReference type="GO" id="GO:0006307">
    <property type="term" value="P:DNA alkylation repair"/>
    <property type="evidence" value="ECO:0007669"/>
    <property type="project" value="UniProtKB-UniRule"/>
</dbReference>
<dbReference type="CDD" id="cd06445">
    <property type="entry name" value="ATase"/>
    <property type="match status" value="1"/>
</dbReference>
<evidence type="ECO:0000256" key="7">
    <source>
        <dbReference type="ARBA" id="ARBA00023015"/>
    </source>
</evidence>
<comment type="function">
    <text evidence="12">Involved in the cellular defense against the biological effects of O6-methylguanine (O6-MeG) and O4-methylthymine (O4-MeT) in DNA. Repairs the methylated nucleobase in DNA by stoichiometrically transferring the methyl group to a cysteine residue in the enzyme. This is a suicide reaction: the enzyme is irreversibly inactivated.</text>
</comment>
<comment type="catalytic activity">
    <reaction evidence="11 12">
        <text>a 6-O-methyl-2'-deoxyguanosine in DNA + L-cysteinyl-[protein] = S-methyl-L-cysteinyl-[protein] + a 2'-deoxyguanosine in DNA</text>
        <dbReference type="Rhea" id="RHEA:24000"/>
        <dbReference type="Rhea" id="RHEA-COMP:10131"/>
        <dbReference type="Rhea" id="RHEA-COMP:10132"/>
        <dbReference type="Rhea" id="RHEA-COMP:11367"/>
        <dbReference type="Rhea" id="RHEA-COMP:11368"/>
        <dbReference type="ChEBI" id="CHEBI:29950"/>
        <dbReference type="ChEBI" id="CHEBI:82612"/>
        <dbReference type="ChEBI" id="CHEBI:85445"/>
        <dbReference type="ChEBI" id="CHEBI:85448"/>
        <dbReference type="EC" id="2.1.1.63"/>
    </reaction>
</comment>
<dbReference type="SUPFAM" id="SSF46767">
    <property type="entry name" value="Methylated DNA-protein cysteine methyltransferase, C-terminal domain"/>
    <property type="match status" value="1"/>
</dbReference>
<dbReference type="SUPFAM" id="SSF57884">
    <property type="entry name" value="Ada DNA repair protein, N-terminal domain (N-Ada 10)"/>
    <property type="match status" value="1"/>
</dbReference>
<comment type="similarity">
    <text evidence="2 12">Belongs to the MGMT family.</text>
</comment>
<keyword evidence="3 12" id="KW-0963">Cytoplasm</keyword>
<dbReference type="GO" id="GO:0003908">
    <property type="term" value="F:methylated-DNA-[protein]-cysteine S-methyltransferase activity"/>
    <property type="evidence" value="ECO:0007669"/>
    <property type="project" value="UniProtKB-UniRule"/>
</dbReference>
<evidence type="ECO:0000256" key="8">
    <source>
        <dbReference type="ARBA" id="ARBA00023159"/>
    </source>
</evidence>
<dbReference type="HAMAP" id="MF_00772">
    <property type="entry name" value="OGT"/>
    <property type="match status" value="1"/>
</dbReference>
<keyword evidence="17" id="KW-1185">Reference proteome</keyword>
<keyword evidence="10 12" id="KW-0234">DNA repair</keyword>
<dbReference type="PANTHER" id="PTHR10815">
    <property type="entry name" value="METHYLATED-DNA--PROTEIN-CYSTEINE METHYLTRANSFERASE"/>
    <property type="match status" value="1"/>
</dbReference>
<dbReference type="FunFam" id="1.10.10.10:FF:000214">
    <property type="entry name" value="Methylated-DNA--protein-cysteine methyltransferase"/>
    <property type="match status" value="1"/>
</dbReference>
<dbReference type="InterPro" id="IPR014048">
    <property type="entry name" value="MethylDNA_cys_MeTrfase_DNA-bd"/>
</dbReference>
<feature type="binding site" evidence="14">
    <location>
        <position position="34"/>
    </location>
    <ligand>
        <name>Zn(2+)</name>
        <dbReference type="ChEBI" id="CHEBI:29105"/>
    </ligand>
</feature>
<feature type="domain" description="HTH araC/xylS-type" evidence="15">
    <location>
        <begin position="105"/>
        <end position="178"/>
    </location>
</feature>
<dbReference type="GO" id="GO:0005737">
    <property type="term" value="C:cytoplasm"/>
    <property type="evidence" value="ECO:0007669"/>
    <property type="project" value="UniProtKB-SubCell"/>
</dbReference>
<dbReference type="SUPFAM" id="SSF46689">
    <property type="entry name" value="Homeodomain-like"/>
    <property type="match status" value="1"/>
</dbReference>
<dbReference type="SUPFAM" id="SSF53155">
    <property type="entry name" value="Methylated DNA-protein cysteine methyltransferase domain"/>
    <property type="match status" value="1"/>
</dbReference>
<evidence type="ECO:0000256" key="4">
    <source>
        <dbReference type="ARBA" id="ARBA00022603"/>
    </source>
</evidence>
<evidence type="ECO:0000256" key="10">
    <source>
        <dbReference type="ARBA" id="ARBA00023204"/>
    </source>
</evidence>
<organism evidence="16 17">
    <name type="scientific">Elizabethkingia bruuniana</name>
    <dbReference type="NCBI Taxonomy" id="1756149"/>
    <lineage>
        <taxon>Bacteria</taxon>
        <taxon>Pseudomonadati</taxon>
        <taxon>Bacteroidota</taxon>
        <taxon>Flavobacteriia</taxon>
        <taxon>Flavobacteriales</taxon>
        <taxon>Weeksellaceae</taxon>
        <taxon>Elizabethkingia</taxon>
    </lineage>
</organism>
<feature type="active site" description="Nucleophile; methyl group acceptor from methylphosphotriester" evidence="13">
    <location>
        <position position="34"/>
    </location>
</feature>
<feature type="active site" description="Nucleophile; methyl group acceptor" evidence="12">
    <location>
        <position position="315"/>
    </location>
</feature>
<sequence>MELTKDIMYKAIVSKDISFEGIFFTAVKTTGIFCRPSCTARKPKIENVDFFTNVKDCITSGYRPCKVCKPMEQLHQVPEDIQKIMDELQQDPSLKFKDFDLKKRGMEPSSIRRWFLKNYGITFHAYQRMFRINSAFKKIQSGESITHSAYDAGFESLSGFGDSFKNIFGVSPKKGKEQNIIDLQRIETPLGTMIACATEKGICLLEFSDRKMLETELKTIAKIHNAVIVQGYNKFFKELENQLQEYFSRKRTIFSVPLHPLGSEFQNKVWKILQDIPYGITKSYKEQSIAISSPESVRAVANANGMNRISILIPCHRVIGSDGNLTGYGGGIWRKKYLLEMERGEQSLF</sequence>
<comment type="catalytic activity">
    <reaction evidence="1 12">
        <text>a 4-O-methyl-thymidine in DNA + L-cysteinyl-[protein] = a thymidine in DNA + S-methyl-L-cysteinyl-[protein]</text>
        <dbReference type="Rhea" id="RHEA:53428"/>
        <dbReference type="Rhea" id="RHEA-COMP:10131"/>
        <dbReference type="Rhea" id="RHEA-COMP:10132"/>
        <dbReference type="Rhea" id="RHEA-COMP:13555"/>
        <dbReference type="Rhea" id="RHEA-COMP:13556"/>
        <dbReference type="ChEBI" id="CHEBI:29950"/>
        <dbReference type="ChEBI" id="CHEBI:82612"/>
        <dbReference type="ChEBI" id="CHEBI:137386"/>
        <dbReference type="ChEBI" id="CHEBI:137387"/>
        <dbReference type="EC" id="2.1.1.63"/>
    </reaction>
</comment>
<reference evidence="16 17" key="1">
    <citation type="submission" date="2020-12" db="EMBL/GenBank/DDBJ databases">
        <title>FDA dAtabase for Regulatory Grade micrObial Sequences (FDA-ARGOS): Supporting development and validation of Infectious Disease Dx tests.</title>
        <authorList>
            <person name="Kerrigan L."/>
            <person name="Long C."/>
            <person name="Tallon L."/>
            <person name="Sadzewicz L."/>
            <person name="Zhao X."/>
            <person name="Boylan J."/>
            <person name="Ott S."/>
            <person name="Bowen H."/>
            <person name="Vavikolanu K."/>
            <person name="Mehta A."/>
            <person name="Aluvathingal J."/>
            <person name="Nadendla S."/>
            <person name="Yan Y."/>
            <person name="Sichtig H."/>
        </authorList>
    </citation>
    <scope>NUCLEOTIDE SEQUENCE [LARGE SCALE GENOMIC DNA]</scope>
    <source>
        <strain evidence="16 17">FDAARGOS_1031</strain>
    </source>
</reference>
<keyword evidence="6 12" id="KW-0227">DNA damage</keyword>
<evidence type="ECO:0000313" key="17">
    <source>
        <dbReference type="Proteomes" id="UP000595426"/>
    </source>
</evidence>
<evidence type="ECO:0000256" key="1">
    <source>
        <dbReference type="ARBA" id="ARBA00001286"/>
    </source>
</evidence>
<dbReference type="InterPro" id="IPR036388">
    <property type="entry name" value="WH-like_DNA-bd_sf"/>
</dbReference>
<dbReference type="EC" id="2.1.1.63" evidence="12"/>
<dbReference type="Gene3D" id="1.10.10.60">
    <property type="entry name" value="Homeodomain-like"/>
    <property type="match status" value="1"/>
</dbReference>
<evidence type="ECO:0000256" key="6">
    <source>
        <dbReference type="ARBA" id="ARBA00022763"/>
    </source>
</evidence>
<evidence type="ECO:0000256" key="2">
    <source>
        <dbReference type="ARBA" id="ARBA00008711"/>
    </source>
</evidence>
<dbReference type="GO" id="GO:0003700">
    <property type="term" value="F:DNA-binding transcription factor activity"/>
    <property type="evidence" value="ECO:0007669"/>
    <property type="project" value="InterPro"/>
</dbReference>
<keyword evidence="5 12" id="KW-0808">Transferase</keyword>
<proteinExistence type="inferred from homology"/>
<comment type="cofactor">
    <cofactor evidence="14">
        <name>Zn(2+)</name>
        <dbReference type="ChEBI" id="CHEBI:29105"/>
    </cofactor>
    <text evidence="14">Binds 1 zinc ion per subunit.</text>
</comment>
<dbReference type="PANTHER" id="PTHR10815:SF5">
    <property type="entry name" value="METHYLATED-DNA--PROTEIN-CYSTEINE METHYLTRANSFERASE"/>
    <property type="match status" value="1"/>
</dbReference>
<evidence type="ECO:0000256" key="14">
    <source>
        <dbReference type="PIRSR" id="PIRSR000409-3"/>
    </source>
</evidence>
<feature type="active site" description="Nucleophile; methyl group acceptor from either O6-methylguanine or O4-methylthymine" evidence="13">
    <location>
        <position position="315"/>
    </location>
</feature>
<dbReference type="InterPro" id="IPR035451">
    <property type="entry name" value="Ada-like_dom_sf"/>
</dbReference>
<evidence type="ECO:0000259" key="15">
    <source>
        <dbReference type="PROSITE" id="PS01124"/>
    </source>
</evidence>
<dbReference type="Pfam" id="PF02805">
    <property type="entry name" value="Ada_Zn_binding"/>
    <property type="match status" value="1"/>
</dbReference>
<keyword evidence="7" id="KW-0805">Transcription regulation</keyword>
<dbReference type="PROSITE" id="PS00374">
    <property type="entry name" value="MGMT"/>
    <property type="match status" value="1"/>
</dbReference>
<dbReference type="Pfam" id="PF12833">
    <property type="entry name" value="HTH_18"/>
    <property type="match status" value="1"/>
</dbReference>
<dbReference type="SMART" id="SM00342">
    <property type="entry name" value="HTH_ARAC"/>
    <property type="match status" value="1"/>
</dbReference>
<dbReference type="InterPro" id="IPR018060">
    <property type="entry name" value="HTH_AraC"/>
</dbReference>
<feature type="binding site" evidence="14">
    <location>
        <position position="65"/>
    </location>
    <ligand>
        <name>Zn(2+)</name>
        <dbReference type="ChEBI" id="CHEBI:29105"/>
    </ligand>
</feature>
<dbReference type="Gene3D" id="1.10.10.10">
    <property type="entry name" value="Winged helix-like DNA-binding domain superfamily/Winged helix DNA-binding domain"/>
    <property type="match status" value="1"/>
</dbReference>
<dbReference type="GO" id="GO:0008270">
    <property type="term" value="F:zinc ion binding"/>
    <property type="evidence" value="ECO:0007669"/>
    <property type="project" value="InterPro"/>
</dbReference>
<evidence type="ECO:0000256" key="9">
    <source>
        <dbReference type="ARBA" id="ARBA00023163"/>
    </source>
</evidence>
<accession>A0A7T7V0D6</accession>
<gene>
    <name evidence="16" type="ORF">I6H88_02700</name>
</gene>
<dbReference type="AlphaFoldDB" id="A0A7T7V0D6"/>
<keyword evidence="14" id="KW-0479">Metal-binding</keyword>
<dbReference type="InterPro" id="IPR036217">
    <property type="entry name" value="MethylDNA_cys_MeTrfase_DNAb"/>
</dbReference>
<feature type="binding site" evidence="14">
    <location>
        <position position="68"/>
    </location>
    <ligand>
        <name>Zn(2+)</name>
        <dbReference type="ChEBI" id="CHEBI:29105"/>
    </ligand>
</feature>
<dbReference type="Gene3D" id="3.40.10.10">
    <property type="entry name" value="DNA Methylphosphotriester Repair Domain"/>
    <property type="match status" value="1"/>
</dbReference>
<dbReference type="GeneID" id="93133798"/>
<dbReference type="Gene3D" id="3.30.160.70">
    <property type="entry name" value="Methylated DNA-protein cysteine methyltransferase domain"/>
    <property type="match status" value="1"/>
</dbReference>
<protein>
    <recommendedName>
        <fullName evidence="12">Methylated-DNA--protein-cysteine methyltransferase</fullName>
        <ecNumber evidence="12">2.1.1.63</ecNumber>
    </recommendedName>
    <alternativeName>
        <fullName evidence="12">6-O-methylguanine-DNA methyltransferase</fullName>
        <shortName evidence="12">MGMT</shortName>
    </alternativeName>
    <alternativeName>
        <fullName evidence="12">O-6-methylguanine-DNA-alkyltransferase</fullName>
    </alternativeName>
</protein>
<evidence type="ECO:0000256" key="12">
    <source>
        <dbReference type="HAMAP-Rule" id="MF_00772"/>
    </source>
</evidence>
<keyword evidence="4 12" id="KW-0489">Methyltransferase</keyword>
<dbReference type="GO" id="GO:0032259">
    <property type="term" value="P:methylation"/>
    <property type="evidence" value="ECO:0007669"/>
    <property type="project" value="UniProtKB-KW"/>
</dbReference>
<dbReference type="RefSeq" id="WP_185097698.1">
    <property type="nucleotide sequence ID" value="NZ_CBCSDR010000010.1"/>
</dbReference>
<comment type="miscellaneous">
    <text evidence="12">This enzyme catalyzes only one turnover and therefore is not strictly catalytic. According to one definition, an enzyme is a biocatalyst that acts repeatedly and over many reaction cycles.</text>
</comment>